<evidence type="ECO:0000313" key="4">
    <source>
        <dbReference type="Proteomes" id="UP001293593"/>
    </source>
</evidence>
<keyword evidence="1" id="KW-0472">Membrane</keyword>
<dbReference type="EMBL" id="JAWXYG010000005">
    <property type="protein sequence ID" value="KAK4272234.1"/>
    <property type="molecule type" value="Genomic_DNA"/>
</dbReference>
<dbReference type="AlphaFoldDB" id="A0AAE1JQD9"/>
<feature type="chain" id="PRO_5041903923" evidence="2">
    <location>
        <begin position="27"/>
        <end position="113"/>
    </location>
</feature>
<evidence type="ECO:0000256" key="2">
    <source>
        <dbReference type="SAM" id="SignalP"/>
    </source>
</evidence>
<evidence type="ECO:0000256" key="1">
    <source>
        <dbReference type="SAM" id="Phobius"/>
    </source>
</evidence>
<name>A0AAE1JQD9_9FABA</name>
<keyword evidence="2" id="KW-0732">Signal</keyword>
<reference evidence="3" key="1">
    <citation type="submission" date="2023-10" db="EMBL/GenBank/DDBJ databases">
        <title>Chromosome-level genome of the transformable northern wattle, Acacia crassicarpa.</title>
        <authorList>
            <person name="Massaro I."/>
            <person name="Sinha N.R."/>
            <person name="Poethig S."/>
            <person name="Leichty A.R."/>
        </authorList>
    </citation>
    <scope>NUCLEOTIDE SEQUENCE</scope>
    <source>
        <strain evidence="3">Acra3RX</strain>
        <tissue evidence="3">Leaf</tissue>
    </source>
</reference>
<evidence type="ECO:0000313" key="3">
    <source>
        <dbReference type="EMBL" id="KAK4272234.1"/>
    </source>
</evidence>
<sequence length="113" mass="11370">MAITTKSSTSAFLAILFANLLALSSTTEPMISASPGVLPYAAAPEASSFSPSPTADRPVISAGQPEADSSAILAPSSGEFLGKKTSASARLDPEASIFGILLCNLLVTSLLVA</sequence>
<organism evidence="3 4">
    <name type="scientific">Acacia crassicarpa</name>
    <name type="common">northern wattle</name>
    <dbReference type="NCBI Taxonomy" id="499986"/>
    <lineage>
        <taxon>Eukaryota</taxon>
        <taxon>Viridiplantae</taxon>
        <taxon>Streptophyta</taxon>
        <taxon>Embryophyta</taxon>
        <taxon>Tracheophyta</taxon>
        <taxon>Spermatophyta</taxon>
        <taxon>Magnoliopsida</taxon>
        <taxon>eudicotyledons</taxon>
        <taxon>Gunneridae</taxon>
        <taxon>Pentapetalae</taxon>
        <taxon>rosids</taxon>
        <taxon>fabids</taxon>
        <taxon>Fabales</taxon>
        <taxon>Fabaceae</taxon>
        <taxon>Caesalpinioideae</taxon>
        <taxon>mimosoid clade</taxon>
        <taxon>Acacieae</taxon>
        <taxon>Acacia</taxon>
    </lineage>
</organism>
<keyword evidence="1" id="KW-1133">Transmembrane helix</keyword>
<feature type="transmembrane region" description="Helical" evidence="1">
    <location>
        <begin position="95"/>
        <end position="112"/>
    </location>
</feature>
<gene>
    <name evidence="3" type="ORF">QN277_020819</name>
</gene>
<feature type="signal peptide" evidence="2">
    <location>
        <begin position="1"/>
        <end position="26"/>
    </location>
</feature>
<keyword evidence="4" id="KW-1185">Reference proteome</keyword>
<dbReference type="Proteomes" id="UP001293593">
    <property type="component" value="Unassembled WGS sequence"/>
</dbReference>
<protein>
    <submittedName>
        <fullName evidence="3">Uncharacterized protein</fullName>
    </submittedName>
</protein>
<keyword evidence="1" id="KW-0812">Transmembrane</keyword>
<accession>A0AAE1JQD9</accession>
<comment type="caution">
    <text evidence="3">The sequence shown here is derived from an EMBL/GenBank/DDBJ whole genome shotgun (WGS) entry which is preliminary data.</text>
</comment>
<proteinExistence type="predicted"/>